<dbReference type="SUPFAM" id="SSF46458">
    <property type="entry name" value="Globin-like"/>
    <property type="match status" value="1"/>
</dbReference>
<dbReference type="InterPro" id="IPR012292">
    <property type="entry name" value="Globin/Proto"/>
</dbReference>
<dbReference type="InterPro" id="IPR039435">
    <property type="entry name" value="DosC_GS"/>
</dbReference>
<keyword evidence="5 13" id="KW-0808">Transferase</keyword>
<evidence type="ECO:0000313" key="14">
    <source>
        <dbReference type="Proteomes" id="UP001269819"/>
    </source>
</evidence>
<sequence>MSALSENIVADWEALLGAESDTSLAELARVVNRHSQVLADHFYQVMMEDESASVFLSHDQVRHRLHGSMKTWLERLCTVDEHYDMRAVIAQQIKVGEIHARIDVPVHLVLRGARTLKDRFRELLGQAVDVPVEDHRHCFGLFCNLMDLAMEMMSQAYAVSHDRKARTSEAYRLFSISQNLSTEREKQKAALLDWENSLMFDSAMGIAAHKLPRIEDSEFGLWFRHKGAHAFQGAAETDLIMEAMAEIDHVLLPLFNLDGLETLERVEKLREIRGQAKGIHYHLETLFDQSMELESGKDVLTRLLNRKFLPAVLTREIQFCRKSNRGFAALLVDIDHFKNVNDRYGHESGDLVLQQVATHLTNSCRSGDFLFRMGGEEFLIILVDIKPDSALRVAEQMRTQLAADPLLLPNNQKLNITASMGLALYDGHPDYQKILRKADDALYQAKNGGRNQVCVAE</sequence>
<keyword evidence="7" id="KW-0547">Nucleotide-binding</keyword>
<dbReference type="InterPro" id="IPR048442">
    <property type="entry name" value="DosC_2nd"/>
</dbReference>
<gene>
    <name evidence="13" type="ORF">RYS15_17615</name>
</gene>
<proteinExistence type="predicted"/>
<evidence type="ECO:0000256" key="2">
    <source>
        <dbReference type="ARBA" id="ARBA00012528"/>
    </source>
</evidence>
<evidence type="ECO:0000256" key="5">
    <source>
        <dbReference type="ARBA" id="ARBA00022679"/>
    </source>
</evidence>
<keyword evidence="13" id="KW-0548">Nucleotidyltransferase</keyword>
<comment type="cofactor">
    <cofactor evidence="1">
        <name>heme</name>
        <dbReference type="ChEBI" id="CHEBI:30413"/>
    </cofactor>
</comment>
<dbReference type="Gene3D" id="3.30.70.270">
    <property type="match status" value="1"/>
</dbReference>
<dbReference type="Gene3D" id="1.10.490.10">
    <property type="entry name" value="Globins"/>
    <property type="match status" value="1"/>
</dbReference>
<dbReference type="PANTHER" id="PTHR45138">
    <property type="entry name" value="REGULATORY COMPONENTS OF SENSORY TRANSDUCTION SYSTEM"/>
    <property type="match status" value="1"/>
</dbReference>
<dbReference type="InterPro" id="IPR050469">
    <property type="entry name" value="Diguanylate_Cyclase"/>
</dbReference>
<comment type="caution">
    <text evidence="13">The sequence shown here is derived from an EMBL/GenBank/DDBJ whole genome shotgun (WGS) entry which is preliminary data.</text>
</comment>
<keyword evidence="8" id="KW-0460">Magnesium</keyword>
<evidence type="ECO:0000256" key="3">
    <source>
        <dbReference type="ARBA" id="ARBA00015125"/>
    </source>
</evidence>
<comment type="catalytic activity">
    <reaction evidence="11">
        <text>2 GTP = 3',3'-c-di-GMP + 2 diphosphate</text>
        <dbReference type="Rhea" id="RHEA:24898"/>
        <dbReference type="ChEBI" id="CHEBI:33019"/>
        <dbReference type="ChEBI" id="CHEBI:37565"/>
        <dbReference type="ChEBI" id="CHEBI:58805"/>
        <dbReference type="EC" id="2.7.7.65"/>
    </reaction>
</comment>
<dbReference type="PANTHER" id="PTHR45138:SF9">
    <property type="entry name" value="DIGUANYLATE CYCLASE DGCM-RELATED"/>
    <property type="match status" value="1"/>
</dbReference>
<dbReference type="InterPro" id="IPR044398">
    <property type="entry name" value="Globin-sensor_dom"/>
</dbReference>
<dbReference type="Pfam" id="PF11563">
    <property type="entry name" value="Protoglobin"/>
    <property type="match status" value="1"/>
</dbReference>
<dbReference type="EMBL" id="JAWIIJ010000015">
    <property type="protein sequence ID" value="MDV2080505.1"/>
    <property type="molecule type" value="Genomic_DNA"/>
</dbReference>
<dbReference type="CDD" id="cd01949">
    <property type="entry name" value="GGDEF"/>
    <property type="match status" value="1"/>
</dbReference>
<evidence type="ECO:0000256" key="11">
    <source>
        <dbReference type="ARBA" id="ARBA00034247"/>
    </source>
</evidence>
<reference evidence="13 14" key="1">
    <citation type="submission" date="2023-10" db="EMBL/GenBank/DDBJ databases">
        <title>Characteristics and mechanism of a salt-tolerant marine origin heterotrophic nitrifying- aerobic denitrifying bacteria Marinobacter xestospongiae HN1.</title>
        <authorList>
            <person name="Qi R."/>
        </authorList>
    </citation>
    <scope>NUCLEOTIDE SEQUENCE [LARGE SCALE GENOMIC DNA]</scope>
    <source>
        <strain evidence="13 14">HN1</strain>
    </source>
</reference>
<dbReference type="NCBIfam" id="TIGR00254">
    <property type="entry name" value="GGDEF"/>
    <property type="match status" value="1"/>
</dbReference>
<dbReference type="InterPro" id="IPR043128">
    <property type="entry name" value="Rev_trsase/Diguanyl_cyclase"/>
</dbReference>
<dbReference type="RefSeq" id="WP_316974909.1">
    <property type="nucleotide sequence ID" value="NZ_JAWIIJ010000015.1"/>
</dbReference>
<keyword evidence="6" id="KW-0479">Metal-binding</keyword>
<evidence type="ECO:0000256" key="9">
    <source>
        <dbReference type="ARBA" id="ARBA00023004"/>
    </source>
</evidence>
<evidence type="ECO:0000259" key="12">
    <source>
        <dbReference type="PROSITE" id="PS50887"/>
    </source>
</evidence>
<evidence type="ECO:0000256" key="7">
    <source>
        <dbReference type="ARBA" id="ARBA00022741"/>
    </source>
</evidence>
<keyword evidence="14" id="KW-1185">Reference proteome</keyword>
<dbReference type="EC" id="2.7.7.65" evidence="2"/>
<evidence type="ECO:0000256" key="6">
    <source>
        <dbReference type="ARBA" id="ARBA00022723"/>
    </source>
</evidence>
<dbReference type="InterPro" id="IPR009050">
    <property type="entry name" value="Globin-like_sf"/>
</dbReference>
<evidence type="ECO:0000256" key="10">
    <source>
        <dbReference type="ARBA" id="ARBA00029839"/>
    </source>
</evidence>
<evidence type="ECO:0000256" key="8">
    <source>
        <dbReference type="ARBA" id="ARBA00022842"/>
    </source>
</evidence>
<dbReference type="SUPFAM" id="SSF55073">
    <property type="entry name" value="Nucleotide cyclase"/>
    <property type="match status" value="1"/>
</dbReference>
<dbReference type="CDD" id="cd14757">
    <property type="entry name" value="GS_EcDosC-like_GGDEF"/>
    <property type="match status" value="1"/>
</dbReference>
<name>A0ABU3W1V0_9GAMM</name>
<dbReference type="InterPro" id="IPR029787">
    <property type="entry name" value="Nucleotide_cyclase"/>
</dbReference>
<dbReference type="PROSITE" id="PS50887">
    <property type="entry name" value="GGDEF"/>
    <property type="match status" value="1"/>
</dbReference>
<accession>A0ABU3W1V0</accession>
<keyword evidence="4" id="KW-0349">Heme</keyword>
<dbReference type="Pfam" id="PF21118">
    <property type="entry name" value="DosC_2nd"/>
    <property type="match status" value="1"/>
</dbReference>
<organism evidence="13 14">
    <name type="scientific">Marinobacter xestospongiae</name>
    <dbReference type="NCBI Taxonomy" id="994319"/>
    <lineage>
        <taxon>Bacteria</taxon>
        <taxon>Pseudomonadati</taxon>
        <taxon>Pseudomonadota</taxon>
        <taxon>Gammaproteobacteria</taxon>
        <taxon>Pseudomonadales</taxon>
        <taxon>Marinobacteraceae</taxon>
        <taxon>Marinobacter</taxon>
    </lineage>
</organism>
<evidence type="ECO:0000313" key="13">
    <source>
        <dbReference type="EMBL" id="MDV2080505.1"/>
    </source>
</evidence>
<feature type="domain" description="GGDEF" evidence="12">
    <location>
        <begin position="325"/>
        <end position="457"/>
    </location>
</feature>
<dbReference type="InterPro" id="IPR000160">
    <property type="entry name" value="GGDEF_dom"/>
</dbReference>
<dbReference type="GO" id="GO:0052621">
    <property type="term" value="F:diguanylate cyclase activity"/>
    <property type="evidence" value="ECO:0007669"/>
    <property type="project" value="UniProtKB-EC"/>
</dbReference>
<protein>
    <recommendedName>
        <fullName evidence="3">Diguanylate cyclase DosC</fullName>
        <ecNumber evidence="2">2.7.7.65</ecNumber>
    </recommendedName>
    <alternativeName>
        <fullName evidence="10">Direct oxygen-sensing cyclase</fullName>
    </alternativeName>
</protein>
<dbReference type="Proteomes" id="UP001269819">
    <property type="component" value="Unassembled WGS sequence"/>
</dbReference>
<evidence type="ECO:0000256" key="4">
    <source>
        <dbReference type="ARBA" id="ARBA00022617"/>
    </source>
</evidence>
<dbReference type="SMART" id="SM00267">
    <property type="entry name" value="GGDEF"/>
    <property type="match status" value="1"/>
</dbReference>
<evidence type="ECO:0000256" key="1">
    <source>
        <dbReference type="ARBA" id="ARBA00001971"/>
    </source>
</evidence>
<keyword evidence="9" id="KW-0408">Iron</keyword>
<dbReference type="Pfam" id="PF00990">
    <property type="entry name" value="GGDEF"/>
    <property type="match status" value="1"/>
</dbReference>